<accession>A0A7K0CNQ0</accession>
<feature type="domain" description="DNA-binding phage zinc finger" evidence="1">
    <location>
        <begin position="516"/>
        <end position="563"/>
    </location>
</feature>
<gene>
    <name evidence="2" type="ORF">SRB5_52940</name>
</gene>
<evidence type="ECO:0000313" key="2">
    <source>
        <dbReference type="EMBL" id="MQY15116.1"/>
    </source>
</evidence>
<name>A0A7K0CNQ0_9ACTN</name>
<dbReference type="SUPFAM" id="SSF46785">
    <property type="entry name" value="Winged helix' DNA-binding domain"/>
    <property type="match status" value="1"/>
</dbReference>
<keyword evidence="3" id="KW-1185">Reference proteome</keyword>
<dbReference type="InterPro" id="IPR056911">
    <property type="entry name" value="Phage_Znf_bind_put"/>
</dbReference>
<evidence type="ECO:0000313" key="3">
    <source>
        <dbReference type="Proteomes" id="UP000466345"/>
    </source>
</evidence>
<proteinExistence type="predicted"/>
<dbReference type="AlphaFoldDB" id="A0A7K0CNQ0"/>
<protein>
    <recommendedName>
        <fullName evidence="1">DNA-binding phage zinc finger domain-containing protein</fullName>
    </recommendedName>
</protein>
<reference evidence="2 3" key="1">
    <citation type="submission" date="2019-10" db="EMBL/GenBank/DDBJ databases">
        <title>Streptomyces smaragdinus sp. nov. and Streptomyces fabii sp. nov., isolated from the gut of fungus growing-termite Macrotermes natalensis.</title>
        <authorList>
            <person name="Schwitalla J."/>
            <person name="Benndorf R."/>
            <person name="Martin K."/>
            <person name="De Beer W."/>
            <person name="Kaster A.-K."/>
            <person name="Vollmers J."/>
            <person name="Poulsen M."/>
            <person name="Beemelmanns C."/>
        </authorList>
    </citation>
    <scope>NUCLEOTIDE SEQUENCE [LARGE SCALE GENOMIC DNA]</scope>
    <source>
        <strain evidence="2 3">RB5</strain>
    </source>
</reference>
<organism evidence="2 3">
    <name type="scientific">Streptomyces smaragdinus</name>
    <dbReference type="NCBI Taxonomy" id="2585196"/>
    <lineage>
        <taxon>Bacteria</taxon>
        <taxon>Bacillati</taxon>
        <taxon>Actinomycetota</taxon>
        <taxon>Actinomycetes</taxon>
        <taxon>Kitasatosporales</taxon>
        <taxon>Streptomycetaceae</taxon>
        <taxon>Streptomyces</taxon>
    </lineage>
</organism>
<dbReference type="Pfam" id="PF24623">
    <property type="entry name" value="Phage_zn_bind_8"/>
    <property type="match status" value="1"/>
</dbReference>
<dbReference type="EMBL" id="WEGJ01000029">
    <property type="protein sequence ID" value="MQY15116.1"/>
    <property type="molecule type" value="Genomic_DNA"/>
</dbReference>
<comment type="caution">
    <text evidence="2">The sequence shown here is derived from an EMBL/GenBank/DDBJ whole genome shotgun (WGS) entry which is preliminary data.</text>
</comment>
<dbReference type="OrthoDB" id="3211423at2"/>
<dbReference type="RefSeq" id="WP_153455962.1">
    <property type="nucleotide sequence ID" value="NZ_WEGJ01000029.1"/>
</dbReference>
<sequence>MDTRNRAGEWLHKYQERDLPELPPARPYAVYLSSKWGRYRWLCFDLDAKRGDVGPDLATLLRWLDEAGLSYVVAASGSAEGRHVWVAAATLLDSVLVHAIADEAARRLPTLDHGLLKSRTGAARPIGAPHRNGHRSELLHPADPPTAAARLTPRTCGNDSEAFTRLLLVIDAVPTPERVRPRIVGVDEFAEVLDDELGPRLAGTARTLLDRDTMGLLTRRPPADQVSEACGSLLTRLALRRWTLPMVKRLLDTRAYREGGLLHLCTSPGIGPLRVNLHPADTTEKLERNWRRCVSYASRLPSQPESLVWAENLASVVDLVNQIQAAADATPERWATQAGPGDRALLDLLCLLALRSGTTVLDLDLRRAAIATGGSRSGMHRAQQRLGLDGWLSARGSEGPAGTYELLPITADHPGYTPVAQGGTQGNPPPTQERRDALVSRLRARLSAGQADAFAYGRRNATHGGGLGHHAGRIYQQLLEHGRPLSVSEMCAKTGYEPRTVQKHLARMQGLMVVTRAVLTVHHECPTCEAGSGERCSIGRGGRVPRHRGADQHAARGELAVRRAGTPYYRPRQGSLLAAAKVLGSYGRLAARARRYAVEIEQYHWWKKEEAWMRAPKAGMRTGVHVHEGQTALVVTTLDRQPWRRYPRDADGRADHSAARVRVERRLATA</sequence>
<evidence type="ECO:0000259" key="1">
    <source>
        <dbReference type="Pfam" id="PF24623"/>
    </source>
</evidence>
<dbReference type="Proteomes" id="UP000466345">
    <property type="component" value="Unassembled WGS sequence"/>
</dbReference>
<dbReference type="InterPro" id="IPR036390">
    <property type="entry name" value="WH_DNA-bd_sf"/>
</dbReference>